<keyword evidence="3 5" id="KW-0964">Secreted</keyword>
<evidence type="ECO:0000256" key="4">
    <source>
        <dbReference type="ARBA" id="ARBA00022729"/>
    </source>
</evidence>
<reference evidence="6 7" key="1">
    <citation type="submission" date="2024-09" db="EMBL/GenBank/DDBJ databases">
        <title>Genome sequencing and assembly of Phytophthora oleae, isolate VK10A, causative agent of rot of olive drupes.</title>
        <authorList>
            <person name="Conti Taguali S."/>
            <person name="Riolo M."/>
            <person name="La Spada F."/>
            <person name="Cacciola S.O."/>
            <person name="Dionisio G."/>
        </authorList>
    </citation>
    <scope>NUCLEOTIDE SEQUENCE [LARGE SCALE GENOMIC DNA]</scope>
    <source>
        <strain evidence="6 7">VK10A</strain>
    </source>
</reference>
<sequence length="143" mass="16129">MRLYYALLVLIATLVAGNDAAPVVKDAKLGNVPDTDRIHSTTAIQTATRRTRLLRTGDTNDAVYIYDPAKRDAQHSVFMEDKLQKALTNPMKTKKLFEQWYNSGFSANTVANGLNQDENRELDDVYKKLAKGYAAYAKERRSQ</sequence>
<gene>
    <name evidence="6" type="ORF">V7S43_015217</name>
</gene>
<feature type="signal peptide" evidence="5">
    <location>
        <begin position="1"/>
        <end position="20"/>
    </location>
</feature>
<evidence type="ECO:0000256" key="5">
    <source>
        <dbReference type="RuleBase" id="RU367124"/>
    </source>
</evidence>
<comment type="similarity">
    <text evidence="2 5">Belongs to the RxLR effector family.</text>
</comment>
<keyword evidence="7" id="KW-1185">Reference proteome</keyword>
<accession>A0ABD3F064</accession>
<keyword evidence="4 5" id="KW-0732">Signal</keyword>
<name>A0ABD3F064_9STRA</name>
<organism evidence="6 7">
    <name type="scientific">Phytophthora oleae</name>
    <dbReference type="NCBI Taxonomy" id="2107226"/>
    <lineage>
        <taxon>Eukaryota</taxon>
        <taxon>Sar</taxon>
        <taxon>Stramenopiles</taxon>
        <taxon>Oomycota</taxon>
        <taxon>Peronosporomycetes</taxon>
        <taxon>Peronosporales</taxon>
        <taxon>Peronosporaceae</taxon>
        <taxon>Phytophthora</taxon>
    </lineage>
</organism>
<comment type="subcellular location">
    <subcellularLocation>
        <location evidence="1 5">Secreted</location>
    </subcellularLocation>
</comment>
<comment type="function">
    <text evidence="5">Effector that suppresses plant defense responses during pathogen infection.</text>
</comment>
<evidence type="ECO:0000256" key="1">
    <source>
        <dbReference type="ARBA" id="ARBA00004613"/>
    </source>
</evidence>
<evidence type="ECO:0000256" key="3">
    <source>
        <dbReference type="ARBA" id="ARBA00022525"/>
    </source>
</evidence>
<dbReference type="AlphaFoldDB" id="A0ABD3F064"/>
<proteinExistence type="inferred from homology"/>
<feature type="chain" id="PRO_5044529649" description="RxLR effector protein" evidence="5">
    <location>
        <begin position="21"/>
        <end position="143"/>
    </location>
</feature>
<dbReference type="Pfam" id="PF16810">
    <property type="entry name" value="RXLR"/>
    <property type="match status" value="1"/>
</dbReference>
<dbReference type="Gene3D" id="1.10.10.2460">
    <property type="match status" value="1"/>
</dbReference>
<dbReference type="Proteomes" id="UP001632037">
    <property type="component" value="Unassembled WGS sequence"/>
</dbReference>
<comment type="caution">
    <text evidence="6">The sequence shown here is derived from an EMBL/GenBank/DDBJ whole genome shotgun (WGS) entry which is preliminary data.</text>
</comment>
<dbReference type="GO" id="GO:0005576">
    <property type="term" value="C:extracellular region"/>
    <property type="evidence" value="ECO:0007669"/>
    <property type="project" value="UniProtKB-SubCell"/>
</dbReference>
<evidence type="ECO:0000313" key="6">
    <source>
        <dbReference type="EMBL" id="KAL3659916.1"/>
    </source>
</evidence>
<dbReference type="InterPro" id="IPR031825">
    <property type="entry name" value="RXLR"/>
</dbReference>
<protein>
    <recommendedName>
        <fullName evidence="5">RxLR effector protein</fullName>
    </recommendedName>
</protein>
<evidence type="ECO:0000256" key="2">
    <source>
        <dbReference type="ARBA" id="ARBA00010400"/>
    </source>
</evidence>
<dbReference type="EMBL" id="JBIMZQ010000044">
    <property type="protein sequence ID" value="KAL3659916.1"/>
    <property type="molecule type" value="Genomic_DNA"/>
</dbReference>
<evidence type="ECO:0000313" key="7">
    <source>
        <dbReference type="Proteomes" id="UP001632037"/>
    </source>
</evidence>